<dbReference type="EMBL" id="JAMQGR010000007">
    <property type="protein sequence ID" value="MCM2567801.1"/>
    <property type="molecule type" value="Genomic_DNA"/>
</dbReference>
<name>A0ABT0WUU0_9BURK</name>
<gene>
    <name evidence="1" type="ORF">NCG91_19520</name>
</gene>
<keyword evidence="2" id="KW-1185">Reference proteome</keyword>
<proteinExistence type="predicted"/>
<reference evidence="1 2" key="1">
    <citation type="submission" date="2022-06" db="EMBL/GenBank/DDBJ databases">
        <title>Janthinobacterium kumbetensis sp. nov., isolated from spring water in Turkey.</title>
        <authorList>
            <person name="Inan Bektas K."/>
            <person name="Belduz A.A."/>
            <person name="Canakci S."/>
            <person name="Nalcaoglu A."/>
            <person name="Ceylan E."/>
            <person name="Kati H."/>
        </authorList>
    </citation>
    <scope>NUCLEOTIDE SEQUENCE [LARGE SCALE GENOMIC DNA]</scope>
    <source>
        <strain evidence="1 2">GK</strain>
    </source>
</reference>
<evidence type="ECO:0000313" key="2">
    <source>
        <dbReference type="Proteomes" id="UP001202243"/>
    </source>
</evidence>
<sequence length="353" mass="41068">MKNDAIKNDFENLVENGIDFLEKAIAQLEDEPKHSVINFYTGVEIFLKAPLVLDHWSLVVAGGERDREKYESGDFVSVSFEDSCKLLSKSLKNKNGLTKEAKEAFNKVRIHRNRMVHFFHKASTKKEKEAIRLEQAVAWFELNKFITKDFSEEFKPFLSRFRKMEQHLLLTQHYAVAKFSSPDIKNLIDGKTKGGCAFLNCPKCHQKSFEEIFDKSVPEFKRYYCHVCLERDEFFEVQCPKCNDPDQVLKVDTTFECSKCDHEISTEDFYSLLDQSQTNYNNYYDANTPANCDECQGYQTICEYKGKFFCVNCFTLFSSLSQCECCGERCTRNWESSYVTGCEHCDGRMPRDD</sequence>
<dbReference type="Proteomes" id="UP001202243">
    <property type="component" value="Unassembled WGS sequence"/>
</dbReference>
<evidence type="ECO:0008006" key="3">
    <source>
        <dbReference type="Google" id="ProtNLM"/>
    </source>
</evidence>
<dbReference type="RefSeq" id="WP_251350869.1">
    <property type="nucleotide sequence ID" value="NZ_JAMQGR010000007.1"/>
</dbReference>
<accession>A0ABT0WUU0</accession>
<organism evidence="1 2">
    <name type="scientific">Janthinobacterium kumbetense</name>
    <dbReference type="NCBI Taxonomy" id="2950280"/>
    <lineage>
        <taxon>Bacteria</taxon>
        <taxon>Pseudomonadati</taxon>
        <taxon>Pseudomonadota</taxon>
        <taxon>Betaproteobacteria</taxon>
        <taxon>Burkholderiales</taxon>
        <taxon>Oxalobacteraceae</taxon>
        <taxon>Janthinobacterium</taxon>
    </lineage>
</organism>
<evidence type="ECO:0000313" key="1">
    <source>
        <dbReference type="EMBL" id="MCM2567801.1"/>
    </source>
</evidence>
<protein>
    <recommendedName>
        <fullName evidence="3">HsdR</fullName>
    </recommendedName>
</protein>
<comment type="caution">
    <text evidence="1">The sequence shown here is derived from an EMBL/GenBank/DDBJ whole genome shotgun (WGS) entry which is preliminary data.</text>
</comment>